<dbReference type="Proteomes" id="UP000562984">
    <property type="component" value="Unassembled WGS sequence"/>
</dbReference>
<dbReference type="InterPro" id="IPR050765">
    <property type="entry name" value="Riboflavin_Biosynth_HTPR"/>
</dbReference>
<name>A0A849AAV3_9ACTN</name>
<sequence length="266" mass="28149">MQLLFPPSVPGQPMAPTRDLDLSGKGDLTTVENALAAVLAWPAAPGPDGVTVRANMVESLDGGTTVAGSSAALSDPADQKLMGLQRDLSDVVLVGAGTVIDEKYPGARDYPKRQRRRERWHRTPVPRWAIVASRPLPDDLPALVDSAAAGYPAYVLSPDGVAQPDTAEVIRTGADLDLRTGLRALAEGGAHRVLCEGGPHLLGRLVRDGLLDELCLTIAPYLLGTGTTMALLGGTDLADTDPTAEPWQLASLLAESNHLFARYRRP</sequence>
<accession>A0A849AAV3</accession>
<proteinExistence type="predicted"/>
<comment type="pathway">
    <text evidence="1">Cofactor biosynthesis; riboflavin biosynthesis.</text>
</comment>
<comment type="caution">
    <text evidence="5">The sequence shown here is derived from an EMBL/GenBank/DDBJ whole genome shotgun (WGS) entry which is preliminary data.</text>
</comment>
<keyword evidence="6" id="KW-1185">Reference proteome</keyword>
<evidence type="ECO:0000256" key="1">
    <source>
        <dbReference type="ARBA" id="ARBA00005104"/>
    </source>
</evidence>
<evidence type="ECO:0000313" key="6">
    <source>
        <dbReference type="Proteomes" id="UP000562984"/>
    </source>
</evidence>
<dbReference type="InterPro" id="IPR002734">
    <property type="entry name" value="RibDG_C"/>
</dbReference>
<dbReference type="SUPFAM" id="SSF53597">
    <property type="entry name" value="Dihydrofolate reductase-like"/>
    <property type="match status" value="1"/>
</dbReference>
<feature type="domain" description="Bacterial bifunctional deaminase-reductase C-terminal" evidence="4">
    <location>
        <begin position="51"/>
        <end position="230"/>
    </location>
</feature>
<evidence type="ECO:0000313" key="5">
    <source>
        <dbReference type="EMBL" id="NNG37639.1"/>
    </source>
</evidence>
<organism evidence="5 6">
    <name type="scientific">Nakamurella aerolata</name>
    <dbReference type="NCBI Taxonomy" id="1656892"/>
    <lineage>
        <taxon>Bacteria</taxon>
        <taxon>Bacillati</taxon>
        <taxon>Actinomycetota</taxon>
        <taxon>Actinomycetes</taxon>
        <taxon>Nakamurellales</taxon>
        <taxon>Nakamurellaceae</taxon>
        <taxon>Nakamurella</taxon>
    </lineage>
</organism>
<dbReference type="GO" id="GO:0009231">
    <property type="term" value="P:riboflavin biosynthetic process"/>
    <property type="evidence" value="ECO:0007669"/>
    <property type="project" value="InterPro"/>
</dbReference>
<dbReference type="PANTHER" id="PTHR38011">
    <property type="entry name" value="DIHYDROFOLATE REDUCTASE FAMILY PROTEIN (AFU_ORTHOLOGUE AFUA_8G06820)"/>
    <property type="match status" value="1"/>
</dbReference>
<evidence type="ECO:0000256" key="3">
    <source>
        <dbReference type="ARBA" id="ARBA00023002"/>
    </source>
</evidence>
<keyword evidence="3" id="KW-0560">Oxidoreductase</keyword>
<dbReference type="Pfam" id="PF01872">
    <property type="entry name" value="RibD_C"/>
    <property type="match status" value="1"/>
</dbReference>
<dbReference type="GO" id="GO:0008703">
    <property type="term" value="F:5-amino-6-(5-phosphoribosylamino)uracil reductase activity"/>
    <property type="evidence" value="ECO:0007669"/>
    <property type="project" value="InterPro"/>
</dbReference>
<dbReference type="InterPro" id="IPR024072">
    <property type="entry name" value="DHFR-like_dom_sf"/>
</dbReference>
<keyword evidence="2" id="KW-0521">NADP</keyword>
<evidence type="ECO:0000256" key="2">
    <source>
        <dbReference type="ARBA" id="ARBA00022857"/>
    </source>
</evidence>
<dbReference type="PANTHER" id="PTHR38011:SF7">
    <property type="entry name" value="2,5-DIAMINO-6-RIBOSYLAMINO-4(3H)-PYRIMIDINONE 5'-PHOSPHATE REDUCTASE"/>
    <property type="match status" value="1"/>
</dbReference>
<evidence type="ECO:0000259" key="4">
    <source>
        <dbReference type="Pfam" id="PF01872"/>
    </source>
</evidence>
<dbReference type="RefSeq" id="WP_171201339.1">
    <property type="nucleotide sequence ID" value="NZ_JABEND010000017.1"/>
</dbReference>
<reference evidence="5 6" key="1">
    <citation type="submission" date="2020-05" db="EMBL/GenBank/DDBJ databases">
        <title>Nakamurella sp. DB0629 isolated from air conditioner.</title>
        <authorList>
            <person name="Kim D.H."/>
            <person name="Kim D.-U."/>
        </authorList>
    </citation>
    <scope>NUCLEOTIDE SEQUENCE [LARGE SCALE GENOMIC DNA]</scope>
    <source>
        <strain evidence="5 6">DB0629</strain>
    </source>
</reference>
<dbReference type="EMBL" id="JABEND010000017">
    <property type="protein sequence ID" value="NNG37639.1"/>
    <property type="molecule type" value="Genomic_DNA"/>
</dbReference>
<dbReference type="AlphaFoldDB" id="A0A849AAV3"/>
<protein>
    <submittedName>
        <fullName evidence="5">Pyrimidine reductase family protein</fullName>
    </submittedName>
</protein>
<gene>
    <name evidence="5" type="ORF">HKD39_18430</name>
</gene>
<dbReference type="Gene3D" id="3.40.430.10">
    <property type="entry name" value="Dihydrofolate Reductase, subunit A"/>
    <property type="match status" value="1"/>
</dbReference>